<dbReference type="PANTHER" id="PTHR30511">
    <property type="entry name" value="ALANINE RACEMASE"/>
    <property type="match status" value="1"/>
</dbReference>
<dbReference type="CDD" id="cd06827">
    <property type="entry name" value="PLPDE_III_AR_proteobact"/>
    <property type="match status" value="1"/>
</dbReference>
<dbReference type="InterPro" id="IPR001608">
    <property type="entry name" value="Ala_racemase_N"/>
</dbReference>
<comment type="cofactor">
    <cofactor evidence="2 5 6">
        <name>pyridoxal 5'-phosphate</name>
        <dbReference type="ChEBI" id="CHEBI:597326"/>
    </cofactor>
</comment>
<feature type="modified residue" description="N6-(pyridoxal phosphate)lysine" evidence="5 6">
    <location>
        <position position="35"/>
    </location>
</feature>
<dbReference type="SUPFAM" id="SSF51419">
    <property type="entry name" value="PLP-binding barrel"/>
    <property type="match status" value="1"/>
</dbReference>
<dbReference type="SMART" id="SM01005">
    <property type="entry name" value="Ala_racemase_C"/>
    <property type="match status" value="1"/>
</dbReference>
<evidence type="ECO:0000313" key="9">
    <source>
        <dbReference type="EMBL" id="PSJ17056.1"/>
    </source>
</evidence>
<dbReference type="EMBL" id="PXXU01000028">
    <property type="protein sequence ID" value="PSJ17056.1"/>
    <property type="molecule type" value="Genomic_DNA"/>
</dbReference>
<comment type="pathway">
    <text evidence="5">Amino-acid biosynthesis; D-alanine biosynthesis; D-alanine from L-alanine: step 1/1.</text>
</comment>
<name>A0A2P7NUB0_9PROT</name>
<dbReference type="Pfam" id="PF01168">
    <property type="entry name" value="Ala_racemase_N"/>
    <property type="match status" value="1"/>
</dbReference>
<dbReference type="InterPro" id="IPR000821">
    <property type="entry name" value="Ala_racemase"/>
</dbReference>
<dbReference type="NCBIfam" id="TIGR00492">
    <property type="entry name" value="alr"/>
    <property type="match status" value="1"/>
</dbReference>
<keyword evidence="4 5" id="KW-0413">Isomerase</keyword>
<proteinExistence type="inferred from homology"/>
<dbReference type="HAMAP" id="MF_01201">
    <property type="entry name" value="Ala_racemase"/>
    <property type="match status" value="1"/>
</dbReference>
<evidence type="ECO:0000256" key="5">
    <source>
        <dbReference type="HAMAP-Rule" id="MF_01201"/>
    </source>
</evidence>
<dbReference type="PROSITE" id="PS00395">
    <property type="entry name" value="ALANINE_RACEMASE"/>
    <property type="match status" value="1"/>
</dbReference>
<sequence>MSRPIQAIINHSALTHNLTIVRQYAPDARILAVLKADAYGHGLLNTANALKNVDGFALLELDAAISLRTTGYQQPILLLEGFFSTNELALFEQYQLSSVIHHTEQVAMLSKYKQHRMGVFIKVNTGMNRLGFSPKQLPQIIEELINNQHIKDITLMTHFASADDPSEKASVSRQLQCFETITKKYNYPCSLSNSAAIINYPETHGNWVRPGIMLYGASPFSDKTAADLNLQPVMTLSSKIIAIHDLKVGDKVGYHGLFEAEYPMRIGIAACGYADGYPRHAPTDTPVLINNQRSRLLGRVSMDMLAIDLTGIKNAKPGDSVVLWGEGIPVDEIAKYAGTSSYELLCGLAARVDRKFLKSF</sequence>
<dbReference type="GO" id="GO:0030632">
    <property type="term" value="P:D-alanine biosynthetic process"/>
    <property type="evidence" value="ECO:0007669"/>
    <property type="project" value="UniProtKB-UniRule"/>
</dbReference>
<dbReference type="OrthoDB" id="9813814at2"/>
<dbReference type="GO" id="GO:0008784">
    <property type="term" value="F:alanine racemase activity"/>
    <property type="evidence" value="ECO:0007669"/>
    <property type="project" value="UniProtKB-UniRule"/>
</dbReference>
<dbReference type="GO" id="GO:0005829">
    <property type="term" value="C:cytosol"/>
    <property type="evidence" value="ECO:0007669"/>
    <property type="project" value="TreeGrafter"/>
</dbReference>
<feature type="binding site" evidence="5 7">
    <location>
        <position position="302"/>
    </location>
    <ligand>
        <name>substrate</name>
    </ligand>
</feature>
<dbReference type="Gene3D" id="3.20.20.10">
    <property type="entry name" value="Alanine racemase"/>
    <property type="match status" value="1"/>
</dbReference>
<dbReference type="GO" id="GO:0030170">
    <property type="term" value="F:pyridoxal phosphate binding"/>
    <property type="evidence" value="ECO:0007669"/>
    <property type="project" value="UniProtKB-UniRule"/>
</dbReference>
<evidence type="ECO:0000256" key="4">
    <source>
        <dbReference type="ARBA" id="ARBA00023235"/>
    </source>
</evidence>
<dbReference type="AlphaFoldDB" id="A0A2P7NUB0"/>
<dbReference type="EC" id="5.1.1.1" evidence="5"/>
<dbReference type="InterPro" id="IPR011079">
    <property type="entry name" value="Ala_racemase_C"/>
</dbReference>
<feature type="binding site" evidence="5 7">
    <location>
        <position position="129"/>
    </location>
    <ligand>
        <name>substrate</name>
    </ligand>
</feature>
<evidence type="ECO:0000256" key="3">
    <source>
        <dbReference type="ARBA" id="ARBA00022898"/>
    </source>
</evidence>
<dbReference type="PRINTS" id="PR00992">
    <property type="entry name" value="ALARACEMASE"/>
</dbReference>
<dbReference type="Pfam" id="PF00842">
    <property type="entry name" value="Ala_racemase_C"/>
    <property type="match status" value="1"/>
</dbReference>
<evidence type="ECO:0000313" key="10">
    <source>
        <dbReference type="Proteomes" id="UP000241912"/>
    </source>
</evidence>
<evidence type="ECO:0000256" key="1">
    <source>
        <dbReference type="ARBA" id="ARBA00000316"/>
    </source>
</evidence>
<dbReference type="RefSeq" id="WP_106707144.1">
    <property type="nucleotide sequence ID" value="NZ_PXXU01000028.1"/>
</dbReference>
<protein>
    <recommendedName>
        <fullName evidence="5">Alanine racemase</fullName>
        <ecNumber evidence="5">5.1.1.1</ecNumber>
    </recommendedName>
</protein>
<accession>A0A2P7NUB0</accession>
<dbReference type="FunFam" id="3.20.20.10:FF:000002">
    <property type="entry name" value="Alanine racemase"/>
    <property type="match status" value="1"/>
</dbReference>
<keyword evidence="3 5" id="KW-0663">Pyridoxal phosphate</keyword>
<comment type="catalytic activity">
    <reaction evidence="1 5">
        <text>L-alanine = D-alanine</text>
        <dbReference type="Rhea" id="RHEA:20249"/>
        <dbReference type="ChEBI" id="CHEBI:57416"/>
        <dbReference type="ChEBI" id="CHEBI:57972"/>
        <dbReference type="EC" id="5.1.1.1"/>
    </reaction>
</comment>
<feature type="active site" description="Proton acceptor; specific for D-alanine" evidence="5">
    <location>
        <position position="35"/>
    </location>
</feature>
<dbReference type="InterPro" id="IPR020622">
    <property type="entry name" value="Ala_racemase_pyridoxalP-BS"/>
</dbReference>
<feature type="domain" description="Alanine racemase C-terminal" evidence="8">
    <location>
        <begin position="233"/>
        <end position="357"/>
    </location>
</feature>
<dbReference type="UniPathway" id="UPA00042">
    <property type="reaction ID" value="UER00497"/>
</dbReference>
<comment type="function">
    <text evidence="5">Catalyzes the interconversion of L-alanine and D-alanine. May also act on other amino acids.</text>
</comment>
<reference evidence="9 10" key="1">
    <citation type="submission" date="2018-03" db="EMBL/GenBank/DDBJ databases">
        <title>Draft genome of Nitrosomonas supralitoralis APG5.</title>
        <authorList>
            <person name="Urakawa H."/>
            <person name="Lopez J.V."/>
        </authorList>
    </citation>
    <scope>NUCLEOTIDE SEQUENCE [LARGE SCALE GENOMIC DNA]</scope>
    <source>
        <strain evidence="9 10">APG5</strain>
    </source>
</reference>
<dbReference type="Gene3D" id="2.40.37.10">
    <property type="entry name" value="Lyase, Ornithine Decarboxylase, Chain A, domain 1"/>
    <property type="match status" value="1"/>
</dbReference>
<dbReference type="Proteomes" id="UP000241912">
    <property type="component" value="Unassembled WGS sequence"/>
</dbReference>
<organism evidence="9 10">
    <name type="scientific">Nitrosomonas supralitoralis</name>
    <dbReference type="NCBI Taxonomy" id="2116706"/>
    <lineage>
        <taxon>Bacteria</taxon>
        <taxon>Pseudomonadati</taxon>
        <taxon>Pseudomonadota</taxon>
        <taxon>Betaproteobacteria</taxon>
        <taxon>Nitrosomonadales</taxon>
        <taxon>Nitrosomonadaceae</taxon>
        <taxon>Nitrosomonas</taxon>
    </lineage>
</organism>
<dbReference type="PANTHER" id="PTHR30511:SF0">
    <property type="entry name" value="ALANINE RACEMASE, CATABOLIC-RELATED"/>
    <property type="match status" value="1"/>
</dbReference>
<dbReference type="SUPFAM" id="SSF50621">
    <property type="entry name" value="Alanine racemase C-terminal domain-like"/>
    <property type="match status" value="1"/>
</dbReference>
<comment type="similarity">
    <text evidence="5">Belongs to the alanine racemase family.</text>
</comment>
<evidence type="ECO:0000256" key="7">
    <source>
        <dbReference type="PIRSR" id="PIRSR600821-52"/>
    </source>
</evidence>
<keyword evidence="10" id="KW-1185">Reference proteome</keyword>
<evidence type="ECO:0000256" key="6">
    <source>
        <dbReference type="PIRSR" id="PIRSR600821-50"/>
    </source>
</evidence>
<feature type="active site" description="Proton acceptor; specific for L-alanine" evidence="5">
    <location>
        <position position="254"/>
    </location>
</feature>
<evidence type="ECO:0000259" key="8">
    <source>
        <dbReference type="SMART" id="SM01005"/>
    </source>
</evidence>
<evidence type="ECO:0000256" key="2">
    <source>
        <dbReference type="ARBA" id="ARBA00001933"/>
    </source>
</evidence>
<dbReference type="InterPro" id="IPR029066">
    <property type="entry name" value="PLP-binding_barrel"/>
</dbReference>
<gene>
    <name evidence="9" type="primary">alr</name>
    <name evidence="9" type="ORF">C7H79_10055</name>
</gene>
<dbReference type="InterPro" id="IPR009006">
    <property type="entry name" value="Ala_racemase/Decarboxylase_C"/>
</dbReference>
<comment type="caution">
    <text evidence="9">The sequence shown here is derived from an EMBL/GenBank/DDBJ whole genome shotgun (WGS) entry which is preliminary data.</text>
</comment>